<dbReference type="AlphaFoldDB" id="A0A0S4IND3"/>
<dbReference type="Proteomes" id="UP000051952">
    <property type="component" value="Unassembled WGS sequence"/>
</dbReference>
<evidence type="ECO:0000313" key="3">
    <source>
        <dbReference type="EMBL" id="CUF65202.1"/>
    </source>
</evidence>
<dbReference type="PANTHER" id="PTHR12197">
    <property type="entry name" value="HISTONE-LYSINE N-METHYLTRANSFERASE SMYD"/>
    <property type="match status" value="1"/>
</dbReference>
<dbReference type="InterPro" id="IPR001214">
    <property type="entry name" value="SET_dom"/>
</dbReference>
<dbReference type="EMBL" id="CYKH01000376">
    <property type="protein sequence ID" value="CUF65202.1"/>
    <property type="molecule type" value="Genomic_DNA"/>
</dbReference>
<keyword evidence="4" id="KW-1185">Reference proteome</keyword>
<dbReference type="OMA" id="EYVKHRI"/>
<keyword evidence="1" id="KW-0472">Membrane</keyword>
<accession>A0A0S4IND3</accession>
<keyword evidence="1 3" id="KW-0812">Transmembrane</keyword>
<feature type="transmembrane region" description="Helical" evidence="1">
    <location>
        <begin position="301"/>
        <end position="324"/>
    </location>
</feature>
<dbReference type="InterPro" id="IPR046341">
    <property type="entry name" value="SET_dom_sf"/>
</dbReference>
<sequence>MRCAGSCCATAVRMASTPAMKRSMAVAVPSTLGSKSVSSITSSSSNALVCSTRTFAKPSAVQGPITNSKEGTYVSTEIIVDMSQALGGQYARGMFAKRDMAYGREILNIPAFLMYIGDEPQREQVLILTKEVFSKLVLNHPDKKFIEARILTMASGGFSYFTRERDVQEFAETVKIPNSFKTGADYLQAGEYGTFDLQKLPLILDFNRWDVEYRGRKGICIFPEAQYFNHQCDANVEISISYSKSKENFVLSARTIKPIQAGEELFINYLPGNTLPLSRLSLALRKRWGFECTCVVCKSRAIGAVTVIFVAVCLPFAIFMRSVYVARMDSKQRGL</sequence>
<dbReference type="PROSITE" id="PS50280">
    <property type="entry name" value="SET"/>
    <property type="match status" value="1"/>
</dbReference>
<gene>
    <name evidence="3" type="ORF">BSAL_64460</name>
</gene>
<dbReference type="InterPro" id="IPR050869">
    <property type="entry name" value="H3K4_H4K5_MeTrfase"/>
</dbReference>
<dbReference type="GO" id="GO:0005634">
    <property type="term" value="C:nucleus"/>
    <property type="evidence" value="ECO:0007669"/>
    <property type="project" value="TreeGrafter"/>
</dbReference>
<dbReference type="CDD" id="cd20071">
    <property type="entry name" value="SET_SMYD"/>
    <property type="match status" value="1"/>
</dbReference>
<dbReference type="PANTHER" id="PTHR12197:SF275">
    <property type="entry name" value="SET DOMAIN-CONTAINING PROTEIN"/>
    <property type="match status" value="1"/>
</dbReference>
<dbReference type="Gene3D" id="2.170.270.10">
    <property type="entry name" value="SET domain"/>
    <property type="match status" value="1"/>
</dbReference>
<dbReference type="Pfam" id="PF00856">
    <property type="entry name" value="SET"/>
    <property type="match status" value="1"/>
</dbReference>
<dbReference type="OrthoDB" id="265717at2759"/>
<proteinExistence type="predicted"/>
<evidence type="ECO:0000256" key="1">
    <source>
        <dbReference type="SAM" id="Phobius"/>
    </source>
</evidence>
<name>A0A0S4IND3_BODSA</name>
<protein>
    <submittedName>
        <fullName evidence="3">Transmembrane protein, putative</fullName>
    </submittedName>
</protein>
<organism evidence="3 4">
    <name type="scientific">Bodo saltans</name>
    <name type="common">Flagellated protozoan</name>
    <dbReference type="NCBI Taxonomy" id="75058"/>
    <lineage>
        <taxon>Eukaryota</taxon>
        <taxon>Discoba</taxon>
        <taxon>Euglenozoa</taxon>
        <taxon>Kinetoplastea</taxon>
        <taxon>Metakinetoplastina</taxon>
        <taxon>Eubodonida</taxon>
        <taxon>Bodonidae</taxon>
        <taxon>Bodo</taxon>
    </lineage>
</organism>
<keyword evidence="1" id="KW-1133">Transmembrane helix</keyword>
<evidence type="ECO:0000313" key="4">
    <source>
        <dbReference type="Proteomes" id="UP000051952"/>
    </source>
</evidence>
<dbReference type="SUPFAM" id="SSF82199">
    <property type="entry name" value="SET domain"/>
    <property type="match status" value="1"/>
</dbReference>
<dbReference type="VEuPathDB" id="TriTrypDB:BSAL_64460"/>
<evidence type="ECO:0000259" key="2">
    <source>
        <dbReference type="PROSITE" id="PS50280"/>
    </source>
</evidence>
<reference evidence="4" key="1">
    <citation type="submission" date="2015-09" db="EMBL/GenBank/DDBJ databases">
        <authorList>
            <consortium name="Pathogen Informatics"/>
        </authorList>
    </citation>
    <scope>NUCLEOTIDE SEQUENCE [LARGE SCALE GENOMIC DNA]</scope>
    <source>
        <strain evidence="4">Lake Konstanz</strain>
    </source>
</reference>
<feature type="domain" description="SET" evidence="2">
    <location>
        <begin position="76"/>
        <end position="270"/>
    </location>
</feature>